<name>A0A1D6LJ76_MAIZE</name>
<proteinExistence type="predicted"/>
<organism evidence="1">
    <name type="scientific">Zea mays</name>
    <name type="common">Maize</name>
    <dbReference type="NCBI Taxonomy" id="4577"/>
    <lineage>
        <taxon>Eukaryota</taxon>
        <taxon>Viridiplantae</taxon>
        <taxon>Streptophyta</taxon>
        <taxon>Embryophyta</taxon>
        <taxon>Tracheophyta</taxon>
        <taxon>Spermatophyta</taxon>
        <taxon>Magnoliopsida</taxon>
        <taxon>Liliopsida</taxon>
        <taxon>Poales</taxon>
        <taxon>Poaceae</taxon>
        <taxon>PACMAD clade</taxon>
        <taxon>Panicoideae</taxon>
        <taxon>Andropogonodae</taxon>
        <taxon>Andropogoneae</taxon>
        <taxon>Tripsacinae</taxon>
        <taxon>Zea</taxon>
    </lineage>
</organism>
<dbReference type="AlphaFoldDB" id="A0A1D6LJ76"/>
<accession>A0A1D6LJ76</accession>
<sequence>MSSFFGQCRSLYCIIFFGNFLAFLGSWQGVYSLYLSWQGGNFSTASADSLKPTWWWAWKSRRAPDDRTGSLHWVLVLIKGELMPFEVPCQAPRMYAVTQRPMTPMVRVTRILWNSGWRTLGDPSCSLAIRAARNWK</sequence>
<gene>
    <name evidence="1" type="ORF">ZEAMMB73_Zm00001d035875</name>
</gene>
<reference evidence="1" key="1">
    <citation type="submission" date="2015-12" db="EMBL/GenBank/DDBJ databases">
        <title>Update maize B73 reference genome by single molecule sequencing technologies.</title>
        <authorList>
            <consortium name="Maize Genome Sequencing Project"/>
            <person name="Ware D."/>
        </authorList>
    </citation>
    <scope>NUCLEOTIDE SEQUENCE</scope>
    <source>
        <tissue evidence="1">Seedling</tissue>
    </source>
</reference>
<dbReference type="EMBL" id="CM000782">
    <property type="protein sequence ID" value="AQK79818.1"/>
    <property type="molecule type" value="Genomic_DNA"/>
</dbReference>
<protein>
    <submittedName>
        <fullName evidence="1">Membrane protein of ER body-like protein</fullName>
    </submittedName>
</protein>
<evidence type="ECO:0000313" key="1">
    <source>
        <dbReference type="EMBL" id="AQK79818.1"/>
    </source>
</evidence>